<dbReference type="Pfam" id="PF00397">
    <property type="entry name" value="WW"/>
    <property type="match status" value="1"/>
</dbReference>
<name>A0AAU9K4A9_9CILI</name>
<dbReference type="PROSITE" id="PS50020">
    <property type="entry name" value="WW_DOMAIN_2"/>
    <property type="match status" value="1"/>
</dbReference>
<sequence length="607" mass="72225">MSLPIILEEVLDPNYEPSEEEIIEYAKSLGMIFPEDSDFIYIAKEGLKSPTPKPWILCQSPNQQIYFFNPETNESTWDNPAYFHYKELFLSEKSKKLKIHEPITPTNFDLLSSEQNIENRYKDDIKNIKEKYKNWLLEQTQELQEYKNEEIWKLRLELENESEINATKRQKELIRTKNLNKEIHDKHSENIFRETKEKNKKLIEEEKSQLIIQGQKEMQQFCNEEEAKFSIIIENELEAAEKLKLEKEKILEDQKFVYETNKKILEDLEAECNEEAERTQKILKNLYGEKIAEKLKDFEYQIDCLRNSKEKQNIFMEKLNELREKYATSLEKELKRLRTENNEKIEEINYEFNKNLEIQENSSILETEKLWAIDELSKRYEIELNKNIKLLDDEYEQKLLTEKEKLESEYGLKTKSVLNSYSNKSIFGKILKLESDISELYNKSSLKDSEISYITAEINHYKEELKSKANKNYVNSQISQLKENFKIKLNDIQSFLAESPKKISRLEKDIEDLKIISRSISPISSDIRTNLSKLSTYRDEESIVESQRKINQRCDSWNMPKKTGNMHRRYESSDDVLKSNDSFNSILGKHRSWISDMRENFTSASKK</sequence>
<feature type="domain" description="WW" evidence="2">
    <location>
        <begin position="49"/>
        <end position="82"/>
    </location>
</feature>
<evidence type="ECO:0000313" key="3">
    <source>
        <dbReference type="EMBL" id="CAG9332851.1"/>
    </source>
</evidence>
<dbReference type="InterPro" id="IPR036020">
    <property type="entry name" value="WW_dom_sf"/>
</dbReference>
<dbReference type="SMART" id="SM00456">
    <property type="entry name" value="WW"/>
    <property type="match status" value="1"/>
</dbReference>
<dbReference type="CDD" id="cd00201">
    <property type="entry name" value="WW"/>
    <property type="match status" value="1"/>
</dbReference>
<dbReference type="InterPro" id="IPR001202">
    <property type="entry name" value="WW_dom"/>
</dbReference>
<accession>A0AAU9K4A9</accession>
<feature type="coiled-coil region" evidence="1">
    <location>
        <begin position="118"/>
        <end position="149"/>
    </location>
</feature>
<dbReference type="SUPFAM" id="SSF51045">
    <property type="entry name" value="WW domain"/>
    <property type="match status" value="1"/>
</dbReference>
<comment type="caution">
    <text evidence="3">The sequence shown here is derived from an EMBL/GenBank/DDBJ whole genome shotgun (WGS) entry which is preliminary data.</text>
</comment>
<keyword evidence="1" id="KW-0175">Coiled coil</keyword>
<dbReference type="EMBL" id="CAJZBQ010000055">
    <property type="protein sequence ID" value="CAG9332851.1"/>
    <property type="molecule type" value="Genomic_DNA"/>
</dbReference>
<proteinExistence type="predicted"/>
<evidence type="ECO:0000259" key="2">
    <source>
        <dbReference type="PROSITE" id="PS50020"/>
    </source>
</evidence>
<dbReference type="InterPro" id="IPR053233">
    <property type="entry name" value="ABRA-related"/>
</dbReference>
<dbReference type="PANTHER" id="PTHR21715:SF0">
    <property type="entry name" value="RH04127P"/>
    <property type="match status" value="1"/>
</dbReference>
<keyword evidence="4" id="KW-1185">Reference proteome</keyword>
<gene>
    <name evidence="3" type="ORF">BSTOLATCC_MIC57138</name>
</gene>
<protein>
    <recommendedName>
        <fullName evidence="2">WW domain-containing protein</fullName>
    </recommendedName>
</protein>
<evidence type="ECO:0000313" key="4">
    <source>
        <dbReference type="Proteomes" id="UP001162131"/>
    </source>
</evidence>
<evidence type="ECO:0000256" key="1">
    <source>
        <dbReference type="SAM" id="Coils"/>
    </source>
</evidence>
<reference evidence="3" key="1">
    <citation type="submission" date="2021-09" db="EMBL/GenBank/DDBJ databases">
        <authorList>
            <consortium name="AG Swart"/>
            <person name="Singh M."/>
            <person name="Singh A."/>
            <person name="Seah K."/>
            <person name="Emmerich C."/>
        </authorList>
    </citation>
    <scope>NUCLEOTIDE SEQUENCE</scope>
    <source>
        <strain evidence="3">ATCC30299</strain>
    </source>
</reference>
<dbReference type="Proteomes" id="UP001162131">
    <property type="component" value="Unassembled WGS sequence"/>
</dbReference>
<organism evidence="3 4">
    <name type="scientific">Blepharisma stoltei</name>
    <dbReference type="NCBI Taxonomy" id="1481888"/>
    <lineage>
        <taxon>Eukaryota</taxon>
        <taxon>Sar</taxon>
        <taxon>Alveolata</taxon>
        <taxon>Ciliophora</taxon>
        <taxon>Postciliodesmatophora</taxon>
        <taxon>Heterotrichea</taxon>
        <taxon>Heterotrichida</taxon>
        <taxon>Blepharismidae</taxon>
        <taxon>Blepharisma</taxon>
    </lineage>
</organism>
<dbReference type="PROSITE" id="PS01159">
    <property type="entry name" value="WW_DOMAIN_1"/>
    <property type="match status" value="1"/>
</dbReference>
<dbReference type="PANTHER" id="PTHR21715">
    <property type="entry name" value="RH04127P"/>
    <property type="match status" value="1"/>
</dbReference>
<feature type="coiled-coil region" evidence="1">
    <location>
        <begin position="193"/>
        <end position="347"/>
    </location>
</feature>
<dbReference type="AlphaFoldDB" id="A0AAU9K4A9"/>
<dbReference type="Gene3D" id="3.30.1470.10">
    <property type="entry name" value="Photosystem I PsaD, reaction center subunit II"/>
    <property type="match status" value="1"/>
</dbReference>